<feature type="transmembrane region" description="Helical" evidence="9">
    <location>
        <begin position="403"/>
        <end position="426"/>
    </location>
</feature>
<evidence type="ECO:0000256" key="4">
    <source>
        <dbReference type="ARBA" id="ARBA00022692"/>
    </source>
</evidence>
<dbReference type="PANTHER" id="PTHR10766:SF55">
    <property type="entry name" value="TRANSMEMBRANE 9 SUPERFAMILY MEMBER 4"/>
    <property type="match status" value="1"/>
</dbReference>
<organism evidence="10 11">
    <name type="scientific">Nematostella vectensis</name>
    <name type="common">Starlet sea anemone</name>
    <dbReference type="NCBI Taxonomy" id="45351"/>
    <lineage>
        <taxon>Eukaryota</taxon>
        <taxon>Metazoa</taxon>
        <taxon>Cnidaria</taxon>
        <taxon>Anthozoa</taxon>
        <taxon>Hexacorallia</taxon>
        <taxon>Actiniaria</taxon>
        <taxon>Edwardsiidae</taxon>
        <taxon>Nematostella</taxon>
    </lineage>
</organism>
<comment type="subcellular location">
    <subcellularLocation>
        <location evidence="2">Golgi apparatus</location>
    </subcellularLocation>
    <subcellularLocation>
        <location evidence="1">Membrane</location>
        <topology evidence="1">Multi-pass membrane protein</topology>
    </subcellularLocation>
</comment>
<dbReference type="PANTHER" id="PTHR10766">
    <property type="entry name" value="TRANSMEMBRANE 9 SUPERFAMILY PROTEIN"/>
    <property type="match status" value="1"/>
</dbReference>
<dbReference type="InParanoid" id="A7RV70"/>
<evidence type="ECO:0000256" key="6">
    <source>
        <dbReference type="ARBA" id="ARBA00022989"/>
    </source>
</evidence>
<keyword evidence="11" id="KW-1185">Reference proteome</keyword>
<dbReference type="Proteomes" id="UP000001593">
    <property type="component" value="Unassembled WGS sequence"/>
</dbReference>
<keyword evidence="4 9" id="KW-0812">Transmembrane</keyword>
<dbReference type="OMA" id="VVGFEVY"/>
<comment type="similarity">
    <text evidence="3 9">Belongs to the nonaspanin (TM9SF) (TC 9.A.2) family.</text>
</comment>
<accession>A7RV70</accession>
<feature type="transmembrane region" description="Helical" evidence="9">
    <location>
        <begin position="432"/>
        <end position="453"/>
    </location>
</feature>
<feature type="transmembrane region" description="Helical" evidence="9">
    <location>
        <begin position="331"/>
        <end position="357"/>
    </location>
</feature>
<dbReference type="AlphaFoldDB" id="A7RV70"/>
<protein>
    <recommendedName>
        <fullName evidence="9">Transmembrane 9 superfamily member</fullName>
    </recommendedName>
</protein>
<keyword evidence="6 9" id="KW-1133">Transmembrane helix</keyword>
<gene>
    <name evidence="10" type="ORF">NEMVEDRAFT_v1g240907</name>
</gene>
<reference evidence="10 11" key="1">
    <citation type="journal article" date="2007" name="Science">
        <title>Sea anemone genome reveals ancestral eumetazoan gene repertoire and genomic organization.</title>
        <authorList>
            <person name="Putnam N.H."/>
            <person name="Srivastava M."/>
            <person name="Hellsten U."/>
            <person name="Dirks B."/>
            <person name="Chapman J."/>
            <person name="Salamov A."/>
            <person name="Terry A."/>
            <person name="Shapiro H."/>
            <person name="Lindquist E."/>
            <person name="Kapitonov V.V."/>
            <person name="Jurka J."/>
            <person name="Genikhovich G."/>
            <person name="Grigoriev I.V."/>
            <person name="Lucas S.M."/>
            <person name="Steele R.E."/>
            <person name="Finnerty J.R."/>
            <person name="Technau U."/>
            <person name="Martindale M.Q."/>
            <person name="Rokhsar D.S."/>
        </authorList>
    </citation>
    <scope>NUCLEOTIDE SEQUENCE [LARGE SCALE GENOMIC DNA]</scope>
    <source>
        <strain evidence="11">CH2 X CH6</strain>
    </source>
</reference>
<dbReference type="PhylomeDB" id="A7RV70"/>
<dbReference type="GO" id="GO:0072657">
    <property type="term" value="P:protein localization to membrane"/>
    <property type="evidence" value="ECO:0000318"/>
    <property type="project" value="GO_Central"/>
</dbReference>
<keyword evidence="8 9" id="KW-0472">Membrane</keyword>
<dbReference type="EMBL" id="DS469543">
    <property type="protein sequence ID" value="EDO44589.1"/>
    <property type="molecule type" value="Genomic_DNA"/>
</dbReference>
<evidence type="ECO:0000256" key="1">
    <source>
        <dbReference type="ARBA" id="ARBA00004141"/>
    </source>
</evidence>
<feature type="transmembrane region" description="Helical" evidence="9">
    <location>
        <begin position="268"/>
        <end position="292"/>
    </location>
</feature>
<evidence type="ECO:0000256" key="7">
    <source>
        <dbReference type="ARBA" id="ARBA00023034"/>
    </source>
</evidence>
<keyword evidence="7" id="KW-0333">Golgi apparatus</keyword>
<dbReference type="GO" id="GO:0016020">
    <property type="term" value="C:membrane"/>
    <property type="evidence" value="ECO:0000318"/>
    <property type="project" value="GO_Central"/>
</dbReference>
<dbReference type="InterPro" id="IPR004240">
    <property type="entry name" value="EMP70"/>
</dbReference>
<dbReference type="eggNOG" id="KOG1278">
    <property type="taxonomic scope" value="Eukaryota"/>
</dbReference>
<evidence type="ECO:0000256" key="3">
    <source>
        <dbReference type="ARBA" id="ARBA00005227"/>
    </source>
</evidence>
<dbReference type="FunCoup" id="A7RV70">
    <property type="interactions" value="770"/>
</dbReference>
<feature type="transmembrane region" description="Helical" evidence="9">
    <location>
        <begin position="592"/>
        <end position="620"/>
    </location>
</feature>
<feature type="transmembrane region" description="Helical" evidence="9">
    <location>
        <begin position="663"/>
        <end position="692"/>
    </location>
</feature>
<evidence type="ECO:0000256" key="8">
    <source>
        <dbReference type="ARBA" id="ARBA00023136"/>
    </source>
</evidence>
<dbReference type="HOGENOM" id="CLU_010714_4_1_1"/>
<feature type="transmembrane region" description="Helical" evidence="9">
    <location>
        <begin position="369"/>
        <end position="391"/>
    </location>
</feature>
<feature type="transmembrane region" description="Helical" evidence="9">
    <location>
        <begin position="632"/>
        <end position="651"/>
    </location>
</feature>
<sequence>MADVESFSKMRWRSSRSCLCLIFVLAQCRSGYGFYLPGIAPIDYTQGQKLDVKAVKMTSVKTQLPYEYYTMPFCQPKNLEYKPENLGEVLRGDRIVNTPYEVEMNVNKKCVVLCPMKISADMSKVVADRIFKEYYIHMVLDNLPVATKFHMIETGQAQYEHGYKLGYMIGDKKVLLNNHLKLTLKYHTYDNITYRVVGFEVQPKSYAKDAIKVEGSSCSLLNDHPAGLEINPNNENEIYYTYEVHWESSDIVWASRWDTYLAMSDVQIHWFAIVNSVVIVLFLSGILAMIMIRTLRRDIARYNKEDDMEDTLEETGWKLVHGDVFRPPQKAWLLTAFIGTGVQIFSMVVIILVFAMLGMLSPASRGSMVQAIILLYVFMGMFAGYFAARLYKTLKGQNWKKSAFLTATLYPGFVSAICFFLNFFIWGKHSSGAFEAFFEAFFEVIFEAFCKAISRKLNINRKAMSWGYQRRVPFTTMLALLCLWVGISLPLIFLGYYFGYRKYPYEHPVRTNQIPRQVPEQMWYMNLIPSNLMAGILPFGAVFIELFFILSDMFFCGYCPNPSFLGCCQLAPLLTHLKCIAFLAIWENQFYYLFGFLFLVFVILAVCVSQISMVMVYFQLCSEDYHWWWRSFFMSSSCAIYVFFYAIFYFVTKLNIVGFIPALMYFGYTIIMVFTFWLLTGTIGFYTTYLFVRHIYAAVKID</sequence>
<dbReference type="GO" id="GO:0005794">
    <property type="term" value="C:Golgi apparatus"/>
    <property type="evidence" value="ECO:0007669"/>
    <property type="project" value="UniProtKB-SubCell"/>
</dbReference>
<evidence type="ECO:0000313" key="10">
    <source>
        <dbReference type="EMBL" id="EDO44589.1"/>
    </source>
</evidence>
<evidence type="ECO:0000313" key="11">
    <source>
        <dbReference type="Proteomes" id="UP000001593"/>
    </source>
</evidence>
<feature type="transmembrane region" description="Helical" evidence="9">
    <location>
        <begin position="532"/>
        <end position="551"/>
    </location>
</feature>
<feature type="transmembrane region" description="Helical" evidence="9">
    <location>
        <begin position="474"/>
        <end position="498"/>
    </location>
</feature>
<feature type="transmembrane region" description="Helical" evidence="9">
    <location>
        <begin position="563"/>
        <end position="586"/>
    </location>
</feature>
<evidence type="ECO:0000256" key="5">
    <source>
        <dbReference type="ARBA" id="ARBA00022729"/>
    </source>
</evidence>
<dbReference type="STRING" id="45351.A7RV70"/>
<evidence type="ECO:0000256" key="9">
    <source>
        <dbReference type="RuleBase" id="RU363079"/>
    </source>
</evidence>
<keyword evidence="5" id="KW-0732">Signal</keyword>
<name>A7RV70_NEMVE</name>
<dbReference type="Pfam" id="PF02990">
    <property type="entry name" value="EMP70"/>
    <property type="match status" value="3"/>
</dbReference>
<evidence type="ECO:0000256" key="2">
    <source>
        <dbReference type="ARBA" id="ARBA00004555"/>
    </source>
</evidence>
<proteinExistence type="inferred from homology"/>